<keyword evidence="2" id="KW-1185">Reference proteome</keyword>
<dbReference type="PANTHER" id="PTHR10226">
    <property type="entry name" value="A KINASE ANCHOR PROTEIN"/>
    <property type="match status" value="1"/>
</dbReference>
<dbReference type="GO" id="GO:0051018">
    <property type="term" value="F:protein kinase A binding"/>
    <property type="evidence" value="ECO:0007669"/>
    <property type="project" value="TreeGrafter"/>
</dbReference>
<organism evidence="1 2">
    <name type="scientific">Crotalus adamanteus</name>
    <name type="common">Eastern diamondback rattlesnake</name>
    <dbReference type="NCBI Taxonomy" id="8729"/>
    <lineage>
        <taxon>Eukaryota</taxon>
        <taxon>Metazoa</taxon>
        <taxon>Chordata</taxon>
        <taxon>Craniata</taxon>
        <taxon>Vertebrata</taxon>
        <taxon>Euteleostomi</taxon>
        <taxon>Lepidosauria</taxon>
        <taxon>Squamata</taxon>
        <taxon>Bifurcata</taxon>
        <taxon>Unidentata</taxon>
        <taxon>Episquamata</taxon>
        <taxon>Toxicofera</taxon>
        <taxon>Serpentes</taxon>
        <taxon>Colubroidea</taxon>
        <taxon>Viperidae</taxon>
        <taxon>Crotalinae</taxon>
        <taxon>Crotalus</taxon>
    </lineage>
</organism>
<dbReference type="PANTHER" id="PTHR10226:SF8">
    <property type="entry name" value="A-KINASE ANCHOR PROTEIN 4"/>
    <property type="match status" value="1"/>
</dbReference>
<dbReference type="AlphaFoldDB" id="A0AAW1AQ82"/>
<dbReference type="InterPro" id="IPR008382">
    <property type="entry name" value="SPHK1-interactor_AKAP_110"/>
</dbReference>
<comment type="caution">
    <text evidence="1">The sequence shown here is derived from an EMBL/GenBank/DDBJ whole genome shotgun (WGS) entry which is preliminary data.</text>
</comment>
<evidence type="ECO:0000313" key="2">
    <source>
        <dbReference type="Proteomes" id="UP001474421"/>
    </source>
</evidence>
<proteinExistence type="predicted"/>
<dbReference type="Proteomes" id="UP001474421">
    <property type="component" value="Unassembled WGS sequence"/>
</dbReference>
<dbReference type="GO" id="GO:0097228">
    <property type="term" value="C:sperm principal piece"/>
    <property type="evidence" value="ECO:0007669"/>
    <property type="project" value="TreeGrafter"/>
</dbReference>
<sequence length="174" mass="18894">MSNLQPKECPNAEGLVPVTMMSSDIDWLHCRAGLCKVSLFDDKVPTDKQRKLVCFVDVSSLSAKNQDQDALSTSSEFNGTEALEGIDLGEREIVVIRDEKKGLSNTEGAVCFFKQSSCEKGNVSGWLHRDLEKYAIGFQHALSPSKGPRKNLPCEAAAERTVQNGPAPFSCSGA</sequence>
<dbReference type="GO" id="GO:0008104">
    <property type="term" value="P:intracellular protein localization"/>
    <property type="evidence" value="ECO:0007669"/>
    <property type="project" value="TreeGrafter"/>
</dbReference>
<accession>A0AAW1AQ82</accession>
<gene>
    <name evidence="1" type="ORF">NXF25_018034</name>
</gene>
<protein>
    <submittedName>
        <fullName evidence="1">A-kinase anchor protein 4-like</fullName>
    </submittedName>
</protein>
<dbReference type="EMBL" id="JAOTOJ010000018">
    <property type="protein sequence ID" value="KAK9391645.1"/>
    <property type="molecule type" value="Genomic_DNA"/>
</dbReference>
<dbReference type="GO" id="GO:0035686">
    <property type="term" value="C:sperm fibrous sheath"/>
    <property type="evidence" value="ECO:0007669"/>
    <property type="project" value="TreeGrafter"/>
</dbReference>
<dbReference type="GO" id="GO:0005737">
    <property type="term" value="C:cytoplasm"/>
    <property type="evidence" value="ECO:0007669"/>
    <property type="project" value="TreeGrafter"/>
</dbReference>
<name>A0AAW1AQ82_CROAD</name>
<reference evidence="1 2" key="1">
    <citation type="journal article" date="2024" name="Proc. Natl. Acad. Sci. U.S.A.">
        <title>The genetic regulatory architecture and epigenomic basis for age-related changes in rattlesnake venom.</title>
        <authorList>
            <person name="Hogan M.P."/>
            <person name="Holding M.L."/>
            <person name="Nystrom G.S."/>
            <person name="Colston T.J."/>
            <person name="Bartlett D.A."/>
            <person name="Mason A.J."/>
            <person name="Ellsworth S.A."/>
            <person name="Rautsaw R.M."/>
            <person name="Lawrence K.C."/>
            <person name="Strickland J.L."/>
            <person name="He B."/>
            <person name="Fraser P."/>
            <person name="Margres M.J."/>
            <person name="Gilbert D.M."/>
            <person name="Gibbs H.L."/>
            <person name="Parkinson C.L."/>
            <person name="Rokyta D.R."/>
        </authorList>
    </citation>
    <scope>NUCLEOTIDE SEQUENCE [LARGE SCALE GENOMIC DNA]</scope>
    <source>
        <strain evidence="1">DRR0105</strain>
    </source>
</reference>
<evidence type="ECO:0000313" key="1">
    <source>
        <dbReference type="EMBL" id="KAK9391645.1"/>
    </source>
</evidence>